<feature type="transmembrane region" description="Helical" evidence="1">
    <location>
        <begin position="154"/>
        <end position="175"/>
    </location>
</feature>
<dbReference type="EMBL" id="CP013694">
    <property type="protein sequence ID" value="ALU30127.1"/>
    <property type="molecule type" value="Genomic_DNA"/>
</dbReference>
<feature type="transmembrane region" description="Helical" evidence="1">
    <location>
        <begin position="63"/>
        <end position="84"/>
    </location>
</feature>
<keyword evidence="1" id="KW-0812">Transmembrane</keyword>
<evidence type="ECO:0000313" key="3">
    <source>
        <dbReference type="EMBL" id="ALU30821.1"/>
    </source>
</evidence>
<reference evidence="4 5" key="1">
    <citation type="submission" date="2015-12" db="EMBL/GenBank/DDBJ databases">
        <title>A stable core within a dynamic pangenome in Sulfolobus acidocaldarius.</title>
        <authorList>
            <person name="Anderson R."/>
            <person name="Kouris A."/>
            <person name="Seward C."/>
            <person name="Campbell K."/>
            <person name="Whitaker R."/>
        </authorList>
    </citation>
    <scope>NUCLEOTIDE SEQUENCE [LARGE SCALE GENOMIC DNA]</scope>
    <source>
        <strain evidence="2 5">GG12-C01-09</strain>
        <strain evidence="3 4">NG05B_CO5_07</strain>
    </source>
</reference>
<feature type="transmembrane region" description="Helical" evidence="1">
    <location>
        <begin position="208"/>
        <end position="231"/>
    </location>
</feature>
<organism evidence="2 5">
    <name type="scientific">Sulfolobus acidocaldarius</name>
    <dbReference type="NCBI Taxonomy" id="2285"/>
    <lineage>
        <taxon>Archaea</taxon>
        <taxon>Thermoproteota</taxon>
        <taxon>Thermoprotei</taxon>
        <taxon>Sulfolobales</taxon>
        <taxon>Sulfolobaceae</taxon>
        <taxon>Sulfolobus</taxon>
    </lineage>
</organism>
<feature type="transmembrane region" description="Helical" evidence="1">
    <location>
        <begin position="243"/>
        <end position="261"/>
    </location>
</feature>
<feature type="transmembrane region" description="Helical" evidence="1">
    <location>
        <begin position="122"/>
        <end position="142"/>
    </location>
</feature>
<feature type="transmembrane region" description="Helical" evidence="1">
    <location>
        <begin position="267"/>
        <end position="288"/>
    </location>
</feature>
<feature type="transmembrane region" description="Helical" evidence="1">
    <location>
        <begin position="321"/>
        <end position="342"/>
    </location>
</feature>
<dbReference type="OrthoDB" id="37230at2157"/>
<proteinExistence type="predicted"/>
<dbReference type="GeneID" id="14552239"/>
<dbReference type="RefSeq" id="WP_011278554.1">
    <property type="nucleotide sequence ID" value="NZ_BHWZ01000004.1"/>
</dbReference>
<gene>
    <name evidence="2" type="ORF">ATY89_09400</name>
    <name evidence="3" type="ORF">ATZ20_00810</name>
</gene>
<dbReference type="PaxDb" id="1435377-SUSAZ_08305"/>
<feature type="transmembrane region" description="Helical" evidence="1">
    <location>
        <begin position="90"/>
        <end position="110"/>
    </location>
</feature>
<evidence type="ECO:0000313" key="2">
    <source>
        <dbReference type="EMBL" id="ALU30127.1"/>
    </source>
</evidence>
<feature type="transmembrane region" description="Helical" evidence="1">
    <location>
        <begin position="182"/>
        <end position="202"/>
    </location>
</feature>
<dbReference type="EMBL" id="CP013695">
    <property type="protein sequence ID" value="ALU30821.1"/>
    <property type="molecule type" value="Genomic_DNA"/>
</dbReference>
<keyword evidence="1" id="KW-1133">Transmembrane helix</keyword>
<keyword evidence="1" id="KW-0472">Membrane</keyword>
<evidence type="ECO:0000256" key="1">
    <source>
        <dbReference type="SAM" id="Phobius"/>
    </source>
</evidence>
<dbReference type="Proteomes" id="UP000065473">
    <property type="component" value="Chromosome"/>
</dbReference>
<protein>
    <submittedName>
        <fullName evidence="2">Uncharacterized protein</fullName>
    </submittedName>
</protein>
<feature type="transmembrane region" description="Helical" evidence="1">
    <location>
        <begin position="295"/>
        <end position="315"/>
    </location>
</feature>
<name>A0A0U3H5E1_9CREN</name>
<sequence>MKRILLFSLIMSTLAPGILATVHFSPFISLFSIALGFDIAYITYLLVNVDWNYSGLYGYTKRLSPLVSKVFLGSWLVSYYLYVIYTPLYIAYYVLNLSGLTAILLTFILVSLSSILAVTEYGYYAFPVIMLAQIVFVLPVGWKFNVSVLPASISYLFLNILSSSLVVVCVTLSTFIKGDKRFSHYILLGYGISSIFLLYGSFMMPNSISVYGISLGNFGLVLAEFLMLNNLLRHELRVKKNNIYILSVVATVLSTLGTLDYEFFYTYLIYPSVMLLYLSLLLSFPSLFKFYKSILYRFLGFLSLLPFSYGIYSVVTSSGTLSIQIVTLSTLALIVTLGLVLGKRSSSRLQHRDTK</sequence>
<accession>A0A0U3H5E1</accession>
<dbReference type="OMA" id="LLVNVKW"/>
<dbReference type="AlphaFoldDB" id="A0A0U3H5E1"/>
<dbReference type="Proteomes" id="UP000060043">
    <property type="component" value="Chromosome"/>
</dbReference>
<evidence type="ECO:0000313" key="4">
    <source>
        <dbReference type="Proteomes" id="UP000060043"/>
    </source>
</evidence>
<feature type="transmembrane region" description="Helical" evidence="1">
    <location>
        <begin position="30"/>
        <end position="51"/>
    </location>
</feature>
<evidence type="ECO:0000313" key="5">
    <source>
        <dbReference type="Proteomes" id="UP000065473"/>
    </source>
</evidence>